<accession>A0A5S9QMB5</accession>
<dbReference type="EMBL" id="CACSIO010000034">
    <property type="protein sequence ID" value="CAA0119474.1"/>
    <property type="molecule type" value="Genomic_DNA"/>
</dbReference>
<keyword evidence="3" id="KW-1185">Reference proteome</keyword>
<feature type="compositionally biased region" description="Basic and acidic residues" evidence="1">
    <location>
        <begin position="172"/>
        <end position="183"/>
    </location>
</feature>
<evidence type="ECO:0000313" key="3">
    <source>
        <dbReference type="Proteomes" id="UP000441399"/>
    </source>
</evidence>
<organism evidence="2 3">
    <name type="scientific">BD1-7 clade bacterium</name>
    <dbReference type="NCBI Taxonomy" id="2029982"/>
    <lineage>
        <taxon>Bacteria</taxon>
        <taxon>Pseudomonadati</taxon>
        <taxon>Pseudomonadota</taxon>
        <taxon>Gammaproteobacteria</taxon>
        <taxon>Cellvibrionales</taxon>
        <taxon>Spongiibacteraceae</taxon>
        <taxon>BD1-7 clade</taxon>
    </lineage>
</organism>
<sequence length="196" mass="21684">MLKPQDVVLALKLLAKDEEPWSQGGLAQEMSISASEVNSGIKRLALTHLIEHEAHNKRWQVVRPAIREFLVSGIQYVFPAEKGAPCIGMATANAAHPLRGCVPESNITPVWPDKKATQSGFSFKPLYPSVPAACNNDGELYQWLALVDALRDWDNPHRDIAQVLLTEKLSGRRQSESAQEKLRGSNKANHQMDLLG</sequence>
<evidence type="ECO:0000256" key="1">
    <source>
        <dbReference type="SAM" id="MobiDB-lite"/>
    </source>
</evidence>
<protein>
    <submittedName>
        <fullName evidence="2">Uncharacterized protein</fullName>
    </submittedName>
</protein>
<dbReference type="OrthoDB" id="194359at2"/>
<evidence type="ECO:0000313" key="2">
    <source>
        <dbReference type="EMBL" id="CAA0119474.1"/>
    </source>
</evidence>
<gene>
    <name evidence="2" type="ORF">OPDIPICF_02278</name>
</gene>
<name>A0A5S9QMB5_9GAMM</name>
<proteinExistence type="predicted"/>
<dbReference type="AlphaFoldDB" id="A0A5S9QMB5"/>
<dbReference type="Proteomes" id="UP000441399">
    <property type="component" value="Unassembled WGS sequence"/>
</dbReference>
<reference evidence="2 3" key="1">
    <citation type="submission" date="2019-11" db="EMBL/GenBank/DDBJ databases">
        <authorList>
            <person name="Holert J."/>
        </authorList>
    </citation>
    <scope>NUCLEOTIDE SEQUENCE [LARGE SCALE GENOMIC DNA]</scope>
    <source>
        <strain evidence="2">SB11_3</strain>
    </source>
</reference>
<feature type="region of interest" description="Disordered" evidence="1">
    <location>
        <begin position="172"/>
        <end position="196"/>
    </location>
</feature>